<feature type="compositionally biased region" description="Basic and acidic residues" evidence="1">
    <location>
        <begin position="20"/>
        <end position="29"/>
    </location>
</feature>
<dbReference type="AlphaFoldDB" id="A0ABD2PMJ1"/>
<protein>
    <submittedName>
        <fullName evidence="2">Uncharacterized protein</fullName>
    </submittedName>
</protein>
<evidence type="ECO:0000313" key="3">
    <source>
        <dbReference type="Proteomes" id="UP001626550"/>
    </source>
</evidence>
<sequence length="105" mass="12000">MGELDRLRILQQIEAEELERQKTLAKEENEPSSGMEEASAISTKDPDSTLRRRKVKKRKRKRRSKDTGSGSEYEDSEDSPFGPNSMIKQPLSNVDRYTMQGGQIL</sequence>
<proteinExistence type="predicted"/>
<feature type="region of interest" description="Disordered" evidence="1">
    <location>
        <begin position="20"/>
        <end position="105"/>
    </location>
</feature>
<evidence type="ECO:0000313" key="2">
    <source>
        <dbReference type="EMBL" id="KAL3308223.1"/>
    </source>
</evidence>
<dbReference type="EMBL" id="JBJKFK010005632">
    <property type="protein sequence ID" value="KAL3308223.1"/>
    <property type="molecule type" value="Genomic_DNA"/>
</dbReference>
<evidence type="ECO:0000256" key="1">
    <source>
        <dbReference type="SAM" id="MobiDB-lite"/>
    </source>
</evidence>
<feature type="compositionally biased region" description="Basic residues" evidence="1">
    <location>
        <begin position="51"/>
        <end position="64"/>
    </location>
</feature>
<keyword evidence="3" id="KW-1185">Reference proteome</keyword>
<organism evidence="2 3">
    <name type="scientific">Cichlidogyrus casuarinus</name>
    <dbReference type="NCBI Taxonomy" id="1844966"/>
    <lineage>
        <taxon>Eukaryota</taxon>
        <taxon>Metazoa</taxon>
        <taxon>Spiralia</taxon>
        <taxon>Lophotrochozoa</taxon>
        <taxon>Platyhelminthes</taxon>
        <taxon>Monogenea</taxon>
        <taxon>Monopisthocotylea</taxon>
        <taxon>Dactylogyridea</taxon>
        <taxon>Ancyrocephalidae</taxon>
        <taxon>Cichlidogyrus</taxon>
    </lineage>
</organism>
<comment type="caution">
    <text evidence="2">The sequence shown here is derived from an EMBL/GenBank/DDBJ whole genome shotgun (WGS) entry which is preliminary data.</text>
</comment>
<reference evidence="2 3" key="1">
    <citation type="submission" date="2024-11" db="EMBL/GenBank/DDBJ databases">
        <title>Adaptive evolution of stress response genes in parasites aligns with host niche diversity.</title>
        <authorList>
            <person name="Hahn C."/>
            <person name="Resl P."/>
        </authorList>
    </citation>
    <scope>NUCLEOTIDE SEQUENCE [LARGE SCALE GENOMIC DNA]</scope>
    <source>
        <strain evidence="2">EGGRZ-B1_66</strain>
        <tissue evidence="2">Body</tissue>
    </source>
</reference>
<accession>A0ABD2PMJ1</accession>
<gene>
    <name evidence="2" type="ORF">Ciccas_013248</name>
</gene>
<dbReference type="Proteomes" id="UP001626550">
    <property type="component" value="Unassembled WGS sequence"/>
</dbReference>
<name>A0ABD2PMJ1_9PLAT</name>